<dbReference type="Pfam" id="PF08379">
    <property type="entry name" value="Bact_transglu_N"/>
    <property type="match status" value="1"/>
</dbReference>
<reference evidence="3 4" key="1">
    <citation type="submission" date="2020-01" db="EMBL/GenBank/DDBJ databases">
        <title>Whole-genome sequence of Heliobacterium undosum DSM 13378.</title>
        <authorList>
            <person name="Kyndt J.A."/>
            <person name="Meyer T.E."/>
        </authorList>
    </citation>
    <scope>NUCLEOTIDE SEQUENCE [LARGE SCALE GENOMIC DNA]</scope>
    <source>
        <strain evidence="3 4">DSM 13378</strain>
    </source>
</reference>
<dbReference type="OrthoDB" id="1817605at2"/>
<evidence type="ECO:0000313" key="4">
    <source>
        <dbReference type="Proteomes" id="UP000463470"/>
    </source>
</evidence>
<dbReference type="SUPFAM" id="SSF54001">
    <property type="entry name" value="Cysteine proteinases"/>
    <property type="match status" value="1"/>
</dbReference>
<protein>
    <recommendedName>
        <fullName evidence="2">Transglutaminase-like domain-containing protein</fullName>
    </recommendedName>
</protein>
<organism evidence="3 4">
    <name type="scientific">Heliomicrobium undosum</name>
    <dbReference type="NCBI Taxonomy" id="121734"/>
    <lineage>
        <taxon>Bacteria</taxon>
        <taxon>Bacillati</taxon>
        <taxon>Bacillota</taxon>
        <taxon>Clostridia</taxon>
        <taxon>Eubacteriales</taxon>
        <taxon>Heliobacteriaceae</taxon>
        <taxon>Heliomicrobium</taxon>
    </lineage>
</organism>
<evidence type="ECO:0000313" key="3">
    <source>
        <dbReference type="EMBL" id="MZP28341.1"/>
    </source>
</evidence>
<dbReference type="EMBL" id="WXEY01000001">
    <property type="protein sequence ID" value="MZP28341.1"/>
    <property type="molecule type" value="Genomic_DNA"/>
</dbReference>
<dbReference type="SMART" id="SM00460">
    <property type="entry name" value="TGc"/>
    <property type="match status" value="1"/>
</dbReference>
<dbReference type="InterPro" id="IPR013589">
    <property type="entry name" value="Bac_transglu_N"/>
</dbReference>
<dbReference type="AlphaFoldDB" id="A0A845L5Y2"/>
<dbReference type="Proteomes" id="UP000463470">
    <property type="component" value="Unassembled WGS sequence"/>
</dbReference>
<dbReference type="PANTHER" id="PTHR33490">
    <property type="entry name" value="BLR5614 PROTEIN-RELATED"/>
    <property type="match status" value="1"/>
</dbReference>
<dbReference type="Gene3D" id="3.10.620.30">
    <property type="match status" value="1"/>
</dbReference>
<gene>
    <name evidence="3" type="ORF">GTO91_01220</name>
</gene>
<dbReference type="Pfam" id="PF01841">
    <property type="entry name" value="Transglut_core"/>
    <property type="match status" value="1"/>
</dbReference>
<sequence length="312" mass="34689">MTRLRIFHRTHYQYSCPVTEGVSETRLMPFTDHRQRLLSFELYTSPLGAVQEDRDAFGNTFQTMWFPEAHEELIIEARSLVETGPSLEGEGSPAEGQGAAHRGKQGVQARGQAEKGRGQAANREGQSAPENIRDARDLTKSHAEWLMETTYCPFLPEVKDLAGDFRLSEGGWPEILRLAERLYQRYDYRKNSTEVDSSIGEILRNGAGVCQDFSHLMAAVLRVAGVPARYVSGYIPCGGHLRGDSASHAWVEAWLPERGWTGVDPTNNCPAGPLHVKIAHGRDYGDIVPVKGVYRGRAKQSLQVSVDVQVIQ</sequence>
<dbReference type="PANTHER" id="PTHR33490:SF6">
    <property type="entry name" value="SLL1049 PROTEIN"/>
    <property type="match status" value="1"/>
</dbReference>
<dbReference type="InterPro" id="IPR038765">
    <property type="entry name" value="Papain-like_cys_pep_sf"/>
</dbReference>
<accession>A0A845L5Y2</accession>
<evidence type="ECO:0000259" key="2">
    <source>
        <dbReference type="SMART" id="SM00460"/>
    </source>
</evidence>
<dbReference type="InterPro" id="IPR002931">
    <property type="entry name" value="Transglutaminase-like"/>
</dbReference>
<keyword evidence="4" id="KW-1185">Reference proteome</keyword>
<feature type="region of interest" description="Disordered" evidence="1">
    <location>
        <begin position="84"/>
        <end position="132"/>
    </location>
</feature>
<proteinExistence type="predicted"/>
<feature type="domain" description="Transglutaminase-like" evidence="2">
    <location>
        <begin position="202"/>
        <end position="267"/>
    </location>
</feature>
<name>A0A845L5Y2_9FIRM</name>
<evidence type="ECO:0000256" key="1">
    <source>
        <dbReference type="SAM" id="MobiDB-lite"/>
    </source>
</evidence>
<dbReference type="RefSeq" id="WP_161253600.1">
    <property type="nucleotide sequence ID" value="NZ_WXEY01000001.1"/>
</dbReference>
<comment type="caution">
    <text evidence="3">The sequence shown here is derived from an EMBL/GenBank/DDBJ whole genome shotgun (WGS) entry which is preliminary data.</text>
</comment>